<evidence type="ECO:0000313" key="1">
    <source>
        <dbReference type="EMBL" id="MFC0385879.1"/>
    </source>
</evidence>
<organism evidence="1 2">
    <name type="scientific">Muricoccus vinaceus</name>
    <dbReference type="NCBI Taxonomy" id="424704"/>
    <lineage>
        <taxon>Bacteria</taxon>
        <taxon>Pseudomonadati</taxon>
        <taxon>Pseudomonadota</taxon>
        <taxon>Alphaproteobacteria</taxon>
        <taxon>Acetobacterales</taxon>
        <taxon>Roseomonadaceae</taxon>
        <taxon>Muricoccus</taxon>
    </lineage>
</organism>
<dbReference type="Proteomes" id="UP001589789">
    <property type="component" value="Unassembled WGS sequence"/>
</dbReference>
<comment type="caution">
    <text evidence="1">The sequence shown here is derived from an EMBL/GenBank/DDBJ whole genome shotgun (WGS) entry which is preliminary data.</text>
</comment>
<sequence>MSTTDPAATAALARRLAAIGLNMPAEDLAPLARLVEGLDAAATALREPPLRVAAEPATALRLGQASG</sequence>
<keyword evidence="2" id="KW-1185">Reference proteome</keyword>
<proteinExistence type="predicted"/>
<dbReference type="RefSeq" id="WP_377050121.1">
    <property type="nucleotide sequence ID" value="NZ_JBHLVZ010000019.1"/>
</dbReference>
<name>A0ABV6IQJ3_9PROT</name>
<evidence type="ECO:0008006" key="3">
    <source>
        <dbReference type="Google" id="ProtNLM"/>
    </source>
</evidence>
<dbReference type="EMBL" id="JBHLVZ010000019">
    <property type="protein sequence ID" value="MFC0385879.1"/>
    <property type="molecule type" value="Genomic_DNA"/>
</dbReference>
<protein>
    <recommendedName>
        <fullName evidence="3">Amidase</fullName>
    </recommendedName>
</protein>
<evidence type="ECO:0000313" key="2">
    <source>
        <dbReference type="Proteomes" id="UP001589789"/>
    </source>
</evidence>
<gene>
    <name evidence="1" type="ORF">ACFFIC_10010</name>
</gene>
<accession>A0ABV6IQJ3</accession>
<reference evidence="1 2" key="1">
    <citation type="submission" date="2024-09" db="EMBL/GenBank/DDBJ databases">
        <authorList>
            <person name="Sun Q."/>
            <person name="Mori K."/>
        </authorList>
    </citation>
    <scope>NUCLEOTIDE SEQUENCE [LARGE SCALE GENOMIC DNA]</scope>
    <source>
        <strain evidence="1 2">CCM 7468</strain>
    </source>
</reference>